<proteinExistence type="predicted"/>
<dbReference type="PANTHER" id="PTHR13219:SF6">
    <property type="entry name" value="TRANSMEMBRANE PROTEIN 94"/>
    <property type="match status" value="1"/>
</dbReference>
<keyword evidence="4" id="KW-1185">Reference proteome</keyword>
<dbReference type="OMA" id="GCAMQTP"/>
<keyword evidence="2" id="KW-0812">Transmembrane</keyword>
<dbReference type="PANTHER" id="PTHR13219">
    <property type="entry name" value="TRANSMEMBRANE PROTEIN 94"/>
    <property type="match status" value="1"/>
</dbReference>
<dbReference type="OrthoDB" id="5568754at2759"/>
<evidence type="ECO:0008006" key="5">
    <source>
        <dbReference type="Google" id="ProtNLM"/>
    </source>
</evidence>
<name>A0A226EKX5_FOLCA</name>
<feature type="compositionally biased region" description="Polar residues" evidence="1">
    <location>
        <begin position="988"/>
        <end position="1003"/>
    </location>
</feature>
<feature type="transmembrane region" description="Helical" evidence="2">
    <location>
        <begin position="1246"/>
        <end position="1268"/>
    </location>
</feature>
<feature type="region of interest" description="Disordered" evidence="1">
    <location>
        <begin position="929"/>
        <end position="951"/>
    </location>
</feature>
<reference evidence="3 4" key="1">
    <citation type="submission" date="2015-12" db="EMBL/GenBank/DDBJ databases">
        <title>The genome of Folsomia candida.</title>
        <authorList>
            <person name="Faddeeva A."/>
            <person name="Derks M.F."/>
            <person name="Anvar Y."/>
            <person name="Smit S."/>
            <person name="Van Straalen N."/>
            <person name="Roelofs D."/>
        </authorList>
    </citation>
    <scope>NUCLEOTIDE SEQUENCE [LARGE SCALE GENOMIC DNA]</scope>
    <source>
        <strain evidence="3 4">VU population</strain>
        <tissue evidence="3">Whole body</tissue>
    </source>
</reference>
<comment type="caution">
    <text evidence="3">The sequence shown here is derived from an EMBL/GenBank/DDBJ whole genome shotgun (WGS) entry which is preliminary data.</text>
</comment>
<dbReference type="SUPFAM" id="SSF81653">
    <property type="entry name" value="Calcium ATPase, transduction domain A"/>
    <property type="match status" value="1"/>
</dbReference>
<dbReference type="Proteomes" id="UP000198287">
    <property type="component" value="Unassembled WGS sequence"/>
</dbReference>
<dbReference type="InterPro" id="IPR023298">
    <property type="entry name" value="ATPase_P-typ_TM_dom_sf"/>
</dbReference>
<feature type="transmembrane region" description="Helical" evidence="2">
    <location>
        <begin position="86"/>
        <end position="108"/>
    </location>
</feature>
<feature type="region of interest" description="Disordered" evidence="1">
    <location>
        <begin position="471"/>
        <end position="496"/>
    </location>
</feature>
<protein>
    <recommendedName>
        <fullName evidence="5">Transmembrane protein 94</fullName>
    </recommendedName>
</protein>
<dbReference type="InterPro" id="IPR039720">
    <property type="entry name" value="TMEM94"/>
</dbReference>
<sequence length="1270" mass="143657">MFSLFLSPPHLKLDLVTYTGDTTYLSSITKRDYIDERVRERRRSDEWKRLITALTEKLEAHKSIVGRNWREILQSSLSTRSRHSTITWSSLLILLAESIIIFTLYTTGFSHMWTNLLPEGLVMFFLFVFNTTLVIWGNYKRVNELPTKLEKIIIQLRELMASEILWEEKNYPDLFMPVSPCISLQWCYRDGKLVNLPWALLVQGDVIVLHAAQKIVADCELLNDPDVILKAGEIYSPNPPETENNLETENPIQPPRLHPPLSEREAIVTAAPYLEMVDLCLDIYLHRPPSFYNKERHTVVARIVECVLLPLAIMTFVALCLVRMFYLPHWLGIRVARWADIILLQPMASTFPLIPIALPTLWTLLQCIGNAKLWKGLRIWGFSIDKDILASPGKGEKVVLNEWKQQTRNFIESIKNIKSFFLEREETLHRSQKVLDILASTTALCCVDKKGILSWPNPTADKLFFFRTVPGQHPEESSTSSEKPRDPQRRKSSASLPSIPMTTIAEVLDITVDSNNELHFDDTHWENYLGNLKPLGLNILLNTCNPQTQETYSSFHSHISHEVMFSKKNIKSSYGLVIPVTSRRCLCEVANMIGFKDKATTAFTLEQQLCSYRHIESDQLSRDQLTKAKIKFPFPHMMSIVMKEKASHTLQLFSQGTGDIVTDVSEDFWDGKDLRPINENERKLISDFYQRSSLSSICTAFAYRPVQTTVNPSIASLYMELPPSKGLRVHPSQNQGIRNSNHQNSPGFLNMQDSQESHISTDCLLDLHKISNSEIRDVQGSLDLQIGQIFLGMVTMQYAACIDIVSLIEQLDQGCIRFVHFSKENELRSRVFSEKMGLESGWNCHISLAAPEDATSSKEHLDTLSYLNHHEDTTVCQENEEIPMCRNNRLGIKRSSCPKPSKTLLSPEETVLLPRCSASVPEMVLLSQNSSAEDDEGKTEASSSHNNSATAKNSFNESLSFAFSSDEEEPSTVRVRFEEKNLNVGADQKNSNRPSSILGSTSSAVLSPDSFPEMYELTEHPTPLGIDLTNRAQLPVGIENIRPHLDSVDNVPLLVSLFTDCNAENTGEMISIMQDYGEITLLLGSACNYENRSLFLQADASVAVEPLYPQSCQRRPTFVEPKNGCASPTDIAMLLTSLPCALSLKRKDCSLFYDLIAQARHFMNKCVRNAIQFWICCNCSVTFLGLLALLMLLPPLFSLSDSIWLSCIIIPILTMGLAFSIINRVDISVMSAPSFKNQMIIDRQMVVYSFWCYGMKFIPSVVNVVLMARI</sequence>
<keyword evidence="2" id="KW-0472">Membrane</keyword>
<feature type="transmembrane region" description="Helical" evidence="2">
    <location>
        <begin position="120"/>
        <end position="139"/>
    </location>
</feature>
<gene>
    <name evidence="3" type="ORF">Fcan01_07407</name>
</gene>
<dbReference type="AlphaFoldDB" id="A0A226EKX5"/>
<evidence type="ECO:0000256" key="2">
    <source>
        <dbReference type="SAM" id="Phobius"/>
    </source>
</evidence>
<accession>A0A226EKX5</accession>
<feature type="compositionally biased region" description="Polar residues" evidence="1">
    <location>
        <begin position="940"/>
        <end position="951"/>
    </location>
</feature>
<feature type="transmembrane region" description="Helical" evidence="2">
    <location>
        <begin position="346"/>
        <end position="365"/>
    </location>
</feature>
<dbReference type="InterPro" id="IPR008250">
    <property type="entry name" value="ATPase_P-typ_transduc_dom_A_sf"/>
</dbReference>
<evidence type="ECO:0000256" key="1">
    <source>
        <dbReference type="SAM" id="MobiDB-lite"/>
    </source>
</evidence>
<feature type="transmembrane region" description="Helical" evidence="2">
    <location>
        <begin position="1203"/>
        <end position="1225"/>
    </location>
</feature>
<feature type="transmembrane region" description="Helical" evidence="2">
    <location>
        <begin position="303"/>
        <end position="326"/>
    </location>
</feature>
<dbReference type="Gene3D" id="2.70.150.10">
    <property type="entry name" value="Calcium-transporting ATPase, cytoplasmic transduction domain A"/>
    <property type="match status" value="1"/>
</dbReference>
<feature type="transmembrane region" description="Helical" evidence="2">
    <location>
        <begin position="1173"/>
        <end position="1197"/>
    </location>
</feature>
<evidence type="ECO:0000313" key="4">
    <source>
        <dbReference type="Proteomes" id="UP000198287"/>
    </source>
</evidence>
<keyword evidence="2" id="KW-1133">Transmembrane helix</keyword>
<feature type="region of interest" description="Disordered" evidence="1">
    <location>
        <begin position="984"/>
        <end position="1003"/>
    </location>
</feature>
<dbReference type="SUPFAM" id="SSF81665">
    <property type="entry name" value="Calcium ATPase, transmembrane domain M"/>
    <property type="match status" value="1"/>
</dbReference>
<dbReference type="EMBL" id="LNIX01000003">
    <property type="protein sequence ID" value="OXA57950.1"/>
    <property type="molecule type" value="Genomic_DNA"/>
</dbReference>
<evidence type="ECO:0000313" key="3">
    <source>
        <dbReference type="EMBL" id="OXA57950.1"/>
    </source>
</evidence>
<organism evidence="3 4">
    <name type="scientific">Folsomia candida</name>
    <name type="common">Springtail</name>
    <dbReference type="NCBI Taxonomy" id="158441"/>
    <lineage>
        <taxon>Eukaryota</taxon>
        <taxon>Metazoa</taxon>
        <taxon>Ecdysozoa</taxon>
        <taxon>Arthropoda</taxon>
        <taxon>Hexapoda</taxon>
        <taxon>Collembola</taxon>
        <taxon>Entomobryomorpha</taxon>
        <taxon>Isotomoidea</taxon>
        <taxon>Isotomidae</taxon>
        <taxon>Proisotominae</taxon>
        <taxon>Folsomia</taxon>
    </lineage>
</organism>